<sequence length="245" mass="28482">MAPLAIPIKEVDRSNKPCLKFRVLHRFYRLTSDNNRSLEMILHDNEGGRITGIIKSQNLDLLDNRFVQGHVYAIKNYYVENDIGRFLTNHSKFRIVLHSTTCLIEITKESFFPDLMFDFRSYSTFVDPDRVDDTKLFDIIGKVTEIHPPQEKLFVGRRTRFIQIVLEDFSGQRANPTLWANYVDEILAFERNNRAGPRVLILQLCRAKVYRDKVTITNSFNITQIHYLESIPAIEMFKSHAAAVG</sequence>
<accession>A0ABD3CWA5</accession>
<dbReference type="Proteomes" id="UP001632038">
    <property type="component" value="Unassembled WGS sequence"/>
</dbReference>
<dbReference type="AlphaFoldDB" id="A0ABD3CWA5"/>
<evidence type="ECO:0000259" key="1">
    <source>
        <dbReference type="Pfam" id="PF02721"/>
    </source>
</evidence>
<dbReference type="Pfam" id="PF02721">
    <property type="entry name" value="DUF223"/>
    <property type="match status" value="1"/>
</dbReference>
<evidence type="ECO:0000313" key="3">
    <source>
        <dbReference type="Proteomes" id="UP001632038"/>
    </source>
</evidence>
<feature type="domain" description="Replication protein A 70 kDa DNA-binding subunit B/D first OB fold" evidence="1">
    <location>
        <begin position="18"/>
        <end position="103"/>
    </location>
</feature>
<proteinExistence type="predicted"/>
<name>A0ABD3CWA5_9LAMI</name>
<dbReference type="CDD" id="cd04481">
    <property type="entry name" value="RPA1_DBD_B_like"/>
    <property type="match status" value="1"/>
</dbReference>
<dbReference type="SUPFAM" id="SSF50249">
    <property type="entry name" value="Nucleic acid-binding proteins"/>
    <property type="match status" value="2"/>
</dbReference>
<dbReference type="EMBL" id="JAVIJP010000029">
    <property type="protein sequence ID" value="KAL3633957.1"/>
    <property type="molecule type" value="Genomic_DNA"/>
</dbReference>
<gene>
    <name evidence="2" type="ORF">CASFOL_022719</name>
</gene>
<organism evidence="2 3">
    <name type="scientific">Castilleja foliolosa</name>
    <dbReference type="NCBI Taxonomy" id="1961234"/>
    <lineage>
        <taxon>Eukaryota</taxon>
        <taxon>Viridiplantae</taxon>
        <taxon>Streptophyta</taxon>
        <taxon>Embryophyta</taxon>
        <taxon>Tracheophyta</taxon>
        <taxon>Spermatophyta</taxon>
        <taxon>Magnoliopsida</taxon>
        <taxon>eudicotyledons</taxon>
        <taxon>Gunneridae</taxon>
        <taxon>Pentapetalae</taxon>
        <taxon>asterids</taxon>
        <taxon>lamiids</taxon>
        <taxon>Lamiales</taxon>
        <taxon>Orobanchaceae</taxon>
        <taxon>Pedicularideae</taxon>
        <taxon>Castillejinae</taxon>
        <taxon>Castilleja</taxon>
    </lineage>
</organism>
<evidence type="ECO:0000313" key="2">
    <source>
        <dbReference type="EMBL" id="KAL3633957.1"/>
    </source>
</evidence>
<keyword evidence="3" id="KW-1185">Reference proteome</keyword>
<dbReference type="InterPro" id="IPR012340">
    <property type="entry name" value="NA-bd_OB-fold"/>
</dbReference>
<comment type="caution">
    <text evidence="2">The sequence shown here is derived from an EMBL/GenBank/DDBJ whole genome shotgun (WGS) entry which is preliminary data.</text>
</comment>
<protein>
    <recommendedName>
        <fullName evidence="1">Replication protein A 70 kDa DNA-binding subunit B/D first OB fold domain-containing protein</fullName>
    </recommendedName>
</protein>
<dbReference type="Gene3D" id="2.40.50.140">
    <property type="entry name" value="Nucleic acid-binding proteins"/>
    <property type="match status" value="2"/>
</dbReference>
<dbReference type="InterPro" id="IPR003871">
    <property type="entry name" value="RFA1B/D_OB_1st"/>
</dbReference>
<reference evidence="3" key="1">
    <citation type="journal article" date="2024" name="IScience">
        <title>Strigolactones Initiate the Formation of Haustorium-like Structures in Castilleja.</title>
        <authorList>
            <person name="Buerger M."/>
            <person name="Peterson D."/>
            <person name="Chory J."/>
        </authorList>
    </citation>
    <scope>NUCLEOTIDE SEQUENCE [LARGE SCALE GENOMIC DNA]</scope>
</reference>